<evidence type="ECO:0000313" key="1">
    <source>
        <dbReference type="EMBL" id="KAH7119582.1"/>
    </source>
</evidence>
<dbReference type="Proteomes" id="UP000700596">
    <property type="component" value="Unassembled WGS sequence"/>
</dbReference>
<gene>
    <name evidence="1" type="ORF">B0J11DRAFT_590463</name>
</gene>
<dbReference type="AlphaFoldDB" id="A0A9P9IGV7"/>
<protein>
    <submittedName>
        <fullName evidence="1">Uncharacterized protein</fullName>
    </submittedName>
</protein>
<dbReference type="EMBL" id="JAGMWT010000011">
    <property type="protein sequence ID" value="KAH7119582.1"/>
    <property type="molecule type" value="Genomic_DNA"/>
</dbReference>
<feature type="non-terminal residue" evidence="1">
    <location>
        <position position="1"/>
    </location>
</feature>
<comment type="caution">
    <text evidence="1">The sequence shown here is derived from an EMBL/GenBank/DDBJ whole genome shotgun (WGS) entry which is preliminary data.</text>
</comment>
<proteinExistence type="predicted"/>
<name>A0A9P9IGV7_9PLEO</name>
<organism evidence="1 2">
    <name type="scientific">Dendryphion nanum</name>
    <dbReference type="NCBI Taxonomy" id="256645"/>
    <lineage>
        <taxon>Eukaryota</taxon>
        <taxon>Fungi</taxon>
        <taxon>Dikarya</taxon>
        <taxon>Ascomycota</taxon>
        <taxon>Pezizomycotina</taxon>
        <taxon>Dothideomycetes</taxon>
        <taxon>Pleosporomycetidae</taxon>
        <taxon>Pleosporales</taxon>
        <taxon>Torulaceae</taxon>
        <taxon>Dendryphion</taxon>
    </lineage>
</organism>
<accession>A0A9P9IGV7</accession>
<reference evidence="1" key="1">
    <citation type="journal article" date="2021" name="Nat. Commun.">
        <title>Genetic determinants of endophytism in the Arabidopsis root mycobiome.</title>
        <authorList>
            <person name="Mesny F."/>
            <person name="Miyauchi S."/>
            <person name="Thiergart T."/>
            <person name="Pickel B."/>
            <person name="Atanasova L."/>
            <person name="Karlsson M."/>
            <person name="Huettel B."/>
            <person name="Barry K.W."/>
            <person name="Haridas S."/>
            <person name="Chen C."/>
            <person name="Bauer D."/>
            <person name="Andreopoulos W."/>
            <person name="Pangilinan J."/>
            <person name="LaButti K."/>
            <person name="Riley R."/>
            <person name="Lipzen A."/>
            <person name="Clum A."/>
            <person name="Drula E."/>
            <person name="Henrissat B."/>
            <person name="Kohler A."/>
            <person name="Grigoriev I.V."/>
            <person name="Martin F.M."/>
            <person name="Hacquard S."/>
        </authorList>
    </citation>
    <scope>NUCLEOTIDE SEQUENCE</scope>
    <source>
        <strain evidence="1">MPI-CAGE-CH-0243</strain>
    </source>
</reference>
<evidence type="ECO:0000313" key="2">
    <source>
        <dbReference type="Proteomes" id="UP000700596"/>
    </source>
</evidence>
<sequence length="169" mass="18851">STKQLWRFRAFRKKSVIRSAPSASKSRSSHQLMLILNVTMKLSLTISAIGALPTTLACLHTSAYITHSPTFGDTMDGGAQVIDNGRVVCSNDWSLTSNAEGHFIFGCLPGYEYSVDKTGHQSWFRNADGFSTTWYNSNNPERYCCIGACQDKGIKIYCTDYHYDTSMFC</sequence>
<keyword evidence="2" id="KW-1185">Reference proteome</keyword>
<dbReference type="OrthoDB" id="2827110at2759"/>